<evidence type="ECO:0000313" key="3">
    <source>
        <dbReference type="Proteomes" id="UP000030669"/>
    </source>
</evidence>
<protein>
    <submittedName>
        <fullName evidence="2">Uncharacterized protein</fullName>
    </submittedName>
</protein>
<reference evidence="2 3" key="1">
    <citation type="journal article" date="2012" name="Science">
        <title>The Paleozoic origin of enzymatic lignin decomposition reconstructed from 31 fungal genomes.</title>
        <authorList>
            <person name="Floudas D."/>
            <person name="Binder M."/>
            <person name="Riley R."/>
            <person name="Barry K."/>
            <person name="Blanchette R.A."/>
            <person name="Henrissat B."/>
            <person name="Martinez A.T."/>
            <person name="Otillar R."/>
            <person name="Spatafora J.W."/>
            <person name="Yadav J.S."/>
            <person name="Aerts A."/>
            <person name="Benoit I."/>
            <person name="Boyd A."/>
            <person name="Carlson A."/>
            <person name="Copeland A."/>
            <person name="Coutinho P.M."/>
            <person name="de Vries R.P."/>
            <person name="Ferreira P."/>
            <person name="Findley K."/>
            <person name="Foster B."/>
            <person name="Gaskell J."/>
            <person name="Glotzer D."/>
            <person name="Gorecki P."/>
            <person name="Heitman J."/>
            <person name="Hesse C."/>
            <person name="Hori C."/>
            <person name="Igarashi K."/>
            <person name="Jurgens J.A."/>
            <person name="Kallen N."/>
            <person name="Kersten P."/>
            <person name="Kohler A."/>
            <person name="Kuees U."/>
            <person name="Kumar T.K.A."/>
            <person name="Kuo A."/>
            <person name="LaButti K."/>
            <person name="Larrondo L.F."/>
            <person name="Lindquist E."/>
            <person name="Ling A."/>
            <person name="Lombard V."/>
            <person name="Lucas S."/>
            <person name="Lundell T."/>
            <person name="Martin R."/>
            <person name="McLaughlin D.J."/>
            <person name="Morgenstern I."/>
            <person name="Morin E."/>
            <person name="Murat C."/>
            <person name="Nagy L.G."/>
            <person name="Nolan M."/>
            <person name="Ohm R.A."/>
            <person name="Patyshakuliyeva A."/>
            <person name="Rokas A."/>
            <person name="Ruiz-Duenas F.J."/>
            <person name="Sabat G."/>
            <person name="Salamov A."/>
            <person name="Samejima M."/>
            <person name="Schmutz J."/>
            <person name="Slot J.C."/>
            <person name="St John F."/>
            <person name="Stenlid J."/>
            <person name="Sun H."/>
            <person name="Sun S."/>
            <person name="Syed K."/>
            <person name="Tsang A."/>
            <person name="Wiebenga A."/>
            <person name="Young D."/>
            <person name="Pisabarro A."/>
            <person name="Eastwood D.C."/>
            <person name="Martin F."/>
            <person name="Cullen D."/>
            <person name="Grigoriev I.V."/>
            <person name="Hibbett D.S."/>
        </authorList>
    </citation>
    <scope>NUCLEOTIDE SEQUENCE [LARGE SCALE GENOMIC DNA]</scope>
    <source>
        <strain evidence="2 3">ATCC 11539</strain>
    </source>
</reference>
<dbReference type="KEGG" id="gtr:GLOTRDRAFT_112672"/>
<feature type="compositionally biased region" description="Acidic residues" evidence="1">
    <location>
        <begin position="20"/>
        <end position="29"/>
    </location>
</feature>
<feature type="compositionally biased region" description="Basic and acidic residues" evidence="1">
    <location>
        <begin position="75"/>
        <end position="87"/>
    </location>
</feature>
<sequence>AGTSDTSSTGESENIHDAEPGDEEAEGSEAEEHVTPRGRPSVSHGRSSVLRWSPASGSREEYRPPRISRASEYARLVKEGREEEARKRERRRSTLG</sequence>
<dbReference type="Proteomes" id="UP000030669">
    <property type="component" value="Unassembled WGS sequence"/>
</dbReference>
<dbReference type="EMBL" id="KB469314">
    <property type="protein sequence ID" value="EPQ50642.1"/>
    <property type="molecule type" value="Genomic_DNA"/>
</dbReference>
<accession>S7PTJ6</accession>
<name>S7PTJ6_GLOTA</name>
<proteinExistence type="predicted"/>
<feature type="compositionally biased region" description="Low complexity" evidence="1">
    <location>
        <begin position="1"/>
        <end position="12"/>
    </location>
</feature>
<gene>
    <name evidence="2" type="ORF">GLOTRDRAFT_112672</name>
</gene>
<feature type="non-terminal residue" evidence="2">
    <location>
        <position position="1"/>
    </location>
</feature>
<feature type="non-terminal residue" evidence="2">
    <location>
        <position position="96"/>
    </location>
</feature>
<evidence type="ECO:0000313" key="2">
    <source>
        <dbReference type="EMBL" id="EPQ50642.1"/>
    </source>
</evidence>
<evidence type="ECO:0000256" key="1">
    <source>
        <dbReference type="SAM" id="MobiDB-lite"/>
    </source>
</evidence>
<dbReference type="HOGENOM" id="CLU_2365235_0_0_1"/>
<feature type="region of interest" description="Disordered" evidence="1">
    <location>
        <begin position="1"/>
        <end position="96"/>
    </location>
</feature>
<organism evidence="2 3">
    <name type="scientific">Gloeophyllum trabeum (strain ATCC 11539 / FP-39264 / Madison 617)</name>
    <name type="common">Brown rot fungus</name>
    <dbReference type="NCBI Taxonomy" id="670483"/>
    <lineage>
        <taxon>Eukaryota</taxon>
        <taxon>Fungi</taxon>
        <taxon>Dikarya</taxon>
        <taxon>Basidiomycota</taxon>
        <taxon>Agaricomycotina</taxon>
        <taxon>Agaricomycetes</taxon>
        <taxon>Gloeophyllales</taxon>
        <taxon>Gloeophyllaceae</taxon>
        <taxon>Gloeophyllum</taxon>
    </lineage>
</organism>
<keyword evidence="3" id="KW-1185">Reference proteome</keyword>
<dbReference type="GeneID" id="19299589"/>
<dbReference type="AlphaFoldDB" id="S7PTJ6"/>
<dbReference type="RefSeq" id="XP_007870910.1">
    <property type="nucleotide sequence ID" value="XM_007872719.1"/>
</dbReference>